<keyword evidence="2" id="KW-1185">Reference proteome</keyword>
<dbReference type="EMBL" id="JAHRIO010059976">
    <property type="protein sequence ID" value="MEQ2177085.1"/>
    <property type="molecule type" value="Genomic_DNA"/>
</dbReference>
<evidence type="ECO:0000313" key="2">
    <source>
        <dbReference type="Proteomes" id="UP001476798"/>
    </source>
</evidence>
<gene>
    <name evidence="1" type="ORF">GOODEAATRI_000194</name>
</gene>
<name>A0ABV0P0D5_9TELE</name>
<accession>A0ABV0P0D5</accession>
<reference evidence="1 2" key="1">
    <citation type="submission" date="2021-06" db="EMBL/GenBank/DDBJ databases">
        <authorList>
            <person name="Palmer J.M."/>
        </authorList>
    </citation>
    <scope>NUCLEOTIDE SEQUENCE [LARGE SCALE GENOMIC DNA]</scope>
    <source>
        <strain evidence="1 2">GA_2019</strain>
        <tissue evidence="1">Muscle</tissue>
    </source>
</reference>
<proteinExistence type="predicted"/>
<comment type="caution">
    <text evidence="1">The sequence shown here is derived from an EMBL/GenBank/DDBJ whole genome shotgun (WGS) entry which is preliminary data.</text>
</comment>
<organism evidence="1 2">
    <name type="scientific">Goodea atripinnis</name>
    <dbReference type="NCBI Taxonomy" id="208336"/>
    <lineage>
        <taxon>Eukaryota</taxon>
        <taxon>Metazoa</taxon>
        <taxon>Chordata</taxon>
        <taxon>Craniata</taxon>
        <taxon>Vertebrata</taxon>
        <taxon>Euteleostomi</taxon>
        <taxon>Actinopterygii</taxon>
        <taxon>Neopterygii</taxon>
        <taxon>Teleostei</taxon>
        <taxon>Neoteleostei</taxon>
        <taxon>Acanthomorphata</taxon>
        <taxon>Ovalentaria</taxon>
        <taxon>Atherinomorphae</taxon>
        <taxon>Cyprinodontiformes</taxon>
        <taxon>Goodeidae</taxon>
        <taxon>Goodea</taxon>
    </lineage>
</organism>
<sequence>MCGGCWEPHAKMNNNRLLVTIAHEHTRCLSLPSTSLPPSLSLSSSFSPSSFSLTHTNSAFPVIYEHIEIQFRCSVSLSLSPHSPQHNTDIWVEGHTAHSTLPR</sequence>
<protein>
    <submittedName>
        <fullName evidence="1">Uncharacterized protein</fullName>
    </submittedName>
</protein>
<dbReference type="Proteomes" id="UP001476798">
    <property type="component" value="Unassembled WGS sequence"/>
</dbReference>
<evidence type="ECO:0000313" key="1">
    <source>
        <dbReference type="EMBL" id="MEQ2177085.1"/>
    </source>
</evidence>